<feature type="signal peptide" evidence="2">
    <location>
        <begin position="1"/>
        <end position="28"/>
    </location>
</feature>
<dbReference type="Proteomes" id="UP000812844">
    <property type="component" value="Unassembled WGS sequence"/>
</dbReference>
<dbReference type="Pfam" id="PF17802">
    <property type="entry name" value="SpaA"/>
    <property type="match status" value="1"/>
</dbReference>
<sequence length="556" mass="58493">MLKRCLAGVAAAALAVTGMAAMSGAANAAPVASADITLTGDAAGRTFDAYKIGDYADVNYDAENGGGLLSVGVSTDPDWSEILEDAIGAVTSTLDPTYEESEYQGNPAGFIANLDTAADGAALRQIVEYIEDQINDPDVDTPDADIPQVQGTADGVTIPVKDDGLYLVIDSNGTPILVGSPVQVATEGANQYENEIGATSSKMPLGAADLKPLTGPSTDKTVEEAEDETVIKFDDQSAYVGQTLQYTVSTKVPNTTGFGGDGNPYVLYIQDDPSSSLTLQNDYKVVIKGAGQEGTDLTVNPWDGNSEEPDLYYRIVTPQVNDGDPVTIMISDLAGFDGMPIEVTYTAKVNENALKDAVNNVAGASHDNKNWGTTGSTTVRTYGFDFTKTNKTGDKNLQGAEFIISRTDVIDDNKYLIYDTVNDTWTTGTEDQAKASPVVSDSNGQVSFQGLPLGTYTVKEVKAPTDYITPSNMTLTVTLTDENEDGVVEVQIKGGDGYLSGNQEDGYKVYNAASLAELPITGAAGITMFVVLGLLIAGAGVTVYMKSRGVRNAMRA</sequence>
<dbReference type="InterPro" id="IPR041033">
    <property type="entry name" value="SpaA_PFL_dom_1"/>
</dbReference>
<dbReference type="RefSeq" id="WP_219079938.1">
    <property type="nucleotide sequence ID" value="NZ_JAHBBD010000002.1"/>
</dbReference>
<keyword evidence="2" id="KW-0732">Signal</keyword>
<evidence type="ECO:0000259" key="3">
    <source>
        <dbReference type="Pfam" id="PF17802"/>
    </source>
</evidence>
<name>A0ABS6W6L3_9BIFI</name>
<organism evidence="4 5">
    <name type="scientific">Bifidobacterium phasiani</name>
    <dbReference type="NCBI Taxonomy" id="2834431"/>
    <lineage>
        <taxon>Bacteria</taxon>
        <taxon>Bacillati</taxon>
        <taxon>Actinomycetota</taxon>
        <taxon>Actinomycetes</taxon>
        <taxon>Bifidobacteriales</taxon>
        <taxon>Bifidobacteriaceae</taxon>
        <taxon>Bifidobacterium</taxon>
    </lineage>
</organism>
<reference evidence="4 5" key="1">
    <citation type="submission" date="2021-05" db="EMBL/GenBank/DDBJ databases">
        <title>Phylogenetic classification of ten novel species belonging to the genus Bifidobacterium comprising B. colchicus sp. nov., B. abeli sp. nov., B. bicoloris sp. nov., B. guerezis sp. nov., B. rosaliae sp. nov., B. santillanensis sp. nov., B. argentati sp. nov., B. amazzoni sp. nov., B. pluviali sp. nov., and B. pinnaculum sp. nov.</title>
        <authorList>
            <person name="Lugli G.A."/>
            <person name="Ruiz Garcia L."/>
            <person name="Margolles A."/>
            <person name="Ventura M."/>
        </authorList>
    </citation>
    <scope>NUCLEOTIDE SEQUENCE [LARGE SCALE GENOMIC DNA]</scope>
    <source>
        <strain evidence="4 5">6T3</strain>
    </source>
</reference>
<accession>A0ABS6W6L3</accession>
<evidence type="ECO:0000256" key="2">
    <source>
        <dbReference type="SAM" id="SignalP"/>
    </source>
</evidence>
<keyword evidence="5" id="KW-1185">Reference proteome</keyword>
<dbReference type="InterPro" id="IPR026466">
    <property type="entry name" value="Fim_isopep_form_D2_dom"/>
</dbReference>
<gene>
    <name evidence="4" type="ORF">KIH73_01825</name>
</gene>
<evidence type="ECO:0000313" key="5">
    <source>
        <dbReference type="Proteomes" id="UP000812844"/>
    </source>
</evidence>
<keyword evidence="1" id="KW-0472">Membrane</keyword>
<evidence type="ECO:0000256" key="1">
    <source>
        <dbReference type="SAM" id="Phobius"/>
    </source>
</evidence>
<feature type="transmembrane region" description="Helical" evidence="1">
    <location>
        <begin position="523"/>
        <end position="545"/>
    </location>
</feature>
<feature type="chain" id="PRO_5047173405" evidence="2">
    <location>
        <begin position="29"/>
        <end position="556"/>
    </location>
</feature>
<evidence type="ECO:0000313" key="4">
    <source>
        <dbReference type="EMBL" id="MBW3082131.1"/>
    </source>
</evidence>
<dbReference type="NCBIfam" id="TIGR04226">
    <property type="entry name" value="RrgB_K2N_iso_D2"/>
    <property type="match status" value="1"/>
</dbReference>
<comment type="caution">
    <text evidence="4">The sequence shown here is derived from an EMBL/GenBank/DDBJ whole genome shotgun (WGS) entry which is preliminary data.</text>
</comment>
<dbReference type="EMBL" id="JAHBBD010000002">
    <property type="protein sequence ID" value="MBW3082131.1"/>
    <property type="molecule type" value="Genomic_DNA"/>
</dbReference>
<keyword evidence="1" id="KW-0812">Transmembrane</keyword>
<proteinExistence type="predicted"/>
<protein>
    <submittedName>
        <fullName evidence="4">Isopeptide-forming domain-containing fimbrial protein</fullName>
    </submittedName>
</protein>
<feature type="domain" description="SpaA-like prealbumin fold" evidence="3">
    <location>
        <begin position="385"/>
        <end position="490"/>
    </location>
</feature>
<keyword evidence="1" id="KW-1133">Transmembrane helix</keyword>